<keyword evidence="2" id="KW-0808">Transferase</keyword>
<accession>A0A1I1UMP1</accession>
<sequence length="321" mass="34471">MPDPALVQAALAALPALAEEAGLPAEGWQMRPLSERIDARVARILLRLDRPGMSLVLKHEARPHRPEAFAAAAGAHMEAQAAFPTAPGLGIPALLAVDIDRQSLLMEHAAARPIGPLFETAPHGPLLTRAGAWVGAFHSARPGTRRIFQPKFTLRYLDRILGELDAGTRAIAAPDRFRAAAAAQIAGADRFEGRETVAARLHGDLHLRNILVGEAVWGIDFTPGDMAPVGHDLARLLVDYATLHADHAQIASGDVLPQDAEAAFFEGYRVVGANDPSVGLLLRHRVLADWWGLPADPGARSPAQARRFERLQSLADRTFGV</sequence>
<evidence type="ECO:0000313" key="2">
    <source>
        <dbReference type="EMBL" id="SFD72019.1"/>
    </source>
</evidence>
<keyword evidence="3" id="KW-1185">Reference proteome</keyword>
<feature type="domain" description="Aminoglycoside phosphotransferase" evidence="1">
    <location>
        <begin position="44"/>
        <end position="240"/>
    </location>
</feature>
<dbReference type="RefSeq" id="WP_223162965.1">
    <property type="nucleotide sequence ID" value="NZ_FOMS01000002.1"/>
</dbReference>
<evidence type="ECO:0000259" key="1">
    <source>
        <dbReference type="Pfam" id="PF01636"/>
    </source>
</evidence>
<gene>
    <name evidence="2" type="ORF">SAMN04515678_102423</name>
</gene>
<dbReference type="SUPFAM" id="SSF56112">
    <property type="entry name" value="Protein kinase-like (PK-like)"/>
    <property type="match status" value="1"/>
</dbReference>
<dbReference type="InterPro" id="IPR002575">
    <property type="entry name" value="Aminoglycoside_PTrfase"/>
</dbReference>
<dbReference type="Gene3D" id="3.90.1200.10">
    <property type="match status" value="1"/>
</dbReference>
<dbReference type="AlphaFoldDB" id="A0A1I1UMP1"/>
<protein>
    <submittedName>
        <fullName evidence="2">Phosphotransferase enzyme family protein</fullName>
    </submittedName>
</protein>
<organism evidence="2 3">
    <name type="scientific">Roseivivax sediminis</name>
    <dbReference type="NCBI Taxonomy" id="936889"/>
    <lineage>
        <taxon>Bacteria</taxon>
        <taxon>Pseudomonadati</taxon>
        <taxon>Pseudomonadota</taxon>
        <taxon>Alphaproteobacteria</taxon>
        <taxon>Rhodobacterales</taxon>
        <taxon>Roseobacteraceae</taxon>
        <taxon>Roseivivax</taxon>
    </lineage>
</organism>
<dbReference type="Proteomes" id="UP000325289">
    <property type="component" value="Unassembled WGS sequence"/>
</dbReference>
<dbReference type="InterPro" id="IPR011009">
    <property type="entry name" value="Kinase-like_dom_sf"/>
</dbReference>
<evidence type="ECO:0000313" key="3">
    <source>
        <dbReference type="Proteomes" id="UP000325289"/>
    </source>
</evidence>
<proteinExistence type="predicted"/>
<dbReference type="GO" id="GO:0016740">
    <property type="term" value="F:transferase activity"/>
    <property type="evidence" value="ECO:0007669"/>
    <property type="project" value="UniProtKB-KW"/>
</dbReference>
<dbReference type="EMBL" id="FOMS01000002">
    <property type="protein sequence ID" value="SFD72019.1"/>
    <property type="molecule type" value="Genomic_DNA"/>
</dbReference>
<name>A0A1I1UMP1_9RHOB</name>
<reference evidence="2 3" key="1">
    <citation type="submission" date="2016-10" db="EMBL/GenBank/DDBJ databases">
        <authorList>
            <person name="Varghese N."/>
            <person name="Submissions S."/>
        </authorList>
    </citation>
    <scope>NUCLEOTIDE SEQUENCE [LARGE SCALE GENOMIC DNA]</scope>
    <source>
        <strain evidence="3">YIM D21,KCTC 23444,ACCC 10710</strain>
    </source>
</reference>
<dbReference type="Pfam" id="PF01636">
    <property type="entry name" value="APH"/>
    <property type="match status" value="1"/>
</dbReference>